<name>A0ACA9NU59_9GLOM</name>
<gene>
    <name evidence="1" type="ORF">RPERSI_LOCUS8750</name>
</gene>
<accession>A0ACA9NU59</accession>
<reference evidence="1" key="1">
    <citation type="submission" date="2021-06" db="EMBL/GenBank/DDBJ databases">
        <authorList>
            <person name="Kallberg Y."/>
            <person name="Tangrot J."/>
            <person name="Rosling A."/>
        </authorList>
    </citation>
    <scope>NUCLEOTIDE SEQUENCE</scope>
    <source>
        <strain evidence="1">MA461A</strain>
    </source>
</reference>
<sequence>MSEAIVDEISGEESQLPPSHCSIKKYLSSIRVHIITSMFLESLEPKLTYIKTNYIKEQYKYVSKEDYKSMLALLCEIELLTKRLKLCHEQNIKYMNEIDLLYKNNRRGCGSG</sequence>
<dbReference type="Proteomes" id="UP000789920">
    <property type="component" value="Unassembled WGS sequence"/>
</dbReference>
<proteinExistence type="predicted"/>
<evidence type="ECO:0000313" key="1">
    <source>
        <dbReference type="EMBL" id="CAG8672750.1"/>
    </source>
</evidence>
<protein>
    <submittedName>
        <fullName evidence="1">7732_t:CDS:1</fullName>
    </submittedName>
</protein>
<dbReference type="EMBL" id="CAJVQC010016040">
    <property type="protein sequence ID" value="CAG8672750.1"/>
    <property type="molecule type" value="Genomic_DNA"/>
</dbReference>
<keyword evidence="2" id="KW-1185">Reference proteome</keyword>
<evidence type="ECO:0000313" key="2">
    <source>
        <dbReference type="Proteomes" id="UP000789920"/>
    </source>
</evidence>
<comment type="caution">
    <text evidence="1">The sequence shown here is derived from an EMBL/GenBank/DDBJ whole genome shotgun (WGS) entry which is preliminary data.</text>
</comment>
<organism evidence="1 2">
    <name type="scientific">Racocetra persica</name>
    <dbReference type="NCBI Taxonomy" id="160502"/>
    <lineage>
        <taxon>Eukaryota</taxon>
        <taxon>Fungi</taxon>
        <taxon>Fungi incertae sedis</taxon>
        <taxon>Mucoromycota</taxon>
        <taxon>Glomeromycotina</taxon>
        <taxon>Glomeromycetes</taxon>
        <taxon>Diversisporales</taxon>
        <taxon>Gigasporaceae</taxon>
        <taxon>Racocetra</taxon>
    </lineage>
</organism>